<gene>
    <name evidence="6" type="ORF">AAFC00_005211</name>
</gene>
<feature type="domain" description="DNA endonuclease activator Ctp1 C-terminal" evidence="5">
    <location>
        <begin position="472"/>
        <end position="592"/>
    </location>
</feature>
<feature type="compositionally biased region" description="Basic and acidic residues" evidence="4">
    <location>
        <begin position="1"/>
        <end position="11"/>
    </location>
</feature>
<keyword evidence="3" id="KW-0539">Nucleus</keyword>
<sequence length="627" mass="70907">MERGMQSEGHPRSQFRPIPRPLDGVIPTHQEYDRIVNLYNSLLHEYRELDRRTTEREKRYRQIKQNLKDWDAYIKRKRHPTVTGLLHRTPVTPSVLDSSPNTGQIVTPKAARGPEFTHQPSFASHLRHDTPPTSTPSIVSTLKITSSQTTQGDFPSDGPKPSLDDNDVPQFVSTKCLKRKRNTTSHPATDEVNANNNNDNSNNGASDRPIRVKEESCSNPVVAQASQPLLLRTETSDLDALSRPQFQDFLPSHESQKLKTPTMSKHVGTYDVSHIKTESTTSIVETPKHQQNKSAERSSSGPLQPLSNNTPVLPRTRTPNHRELKDKDSSHRRGAAAIHILSEDGDTTERSPKRSKVCPGQTTPDSSNGARLGRLLEGSFQTPAKTVLSPRVTTARKSIELSKSQTPKTSQRPIDRTRKVRDNVPPEQVKADVDPEVGPIRPEDEPLRSRPLHRLNIDDFKVDPKYAELGFAYTETVRKRDERRCLPGCTRDCCGAIRRLVAAGLLPTASTRRGLFDNPDADIDDDELTLQGYLGQGYAEVIKNASAEKRKEMLVEARATAFADQYGKHRQAFERRTTPPGFWRTDMPTTQEEEQDREEARRLERQKIEERWREAMRGGGRYTFRDE</sequence>
<evidence type="ECO:0000256" key="4">
    <source>
        <dbReference type="SAM" id="MobiDB-lite"/>
    </source>
</evidence>
<feature type="compositionally biased region" description="Polar residues" evidence="4">
    <location>
        <begin position="91"/>
        <end position="105"/>
    </location>
</feature>
<dbReference type="GeneID" id="95978910"/>
<organism evidence="6 7">
    <name type="scientific">Neodothiora populina</name>
    <dbReference type="NCBI Taxonomy" id="2781224"/>
    <lineage>
        <taxon>Eukaryota</taxon>
        <taxon>Fungi</taxon>
        <taxon>Dikarya</taxon>
        <taxon>Ascomycota</taxon>
        <taxon>Pezizomycotina</taxon>
        <taxon>Dothideomycetes</taxon>
        <taxon>Dothideomycetidae</taxon>
        <taxon>Dothideales</taxon>
        <taxon>Dothioraceae</taxon>
        <taxon>Neodothiora</taxon>
    </lineage>
</organism>
<reference evidence="6 7" key="1">
    <citation type="submission" date="2024-07" db="EMBL/GenBank/DDBJ databases">
        <title>Draft sequence of the Neodothiora populina.</title>
        <authorList>
            <person name="Drown D.D."/>
            <person name="Schuette U.S."/>
            <person name="Buechlein A.B."/>
            <person name="Rusch D.R."/>
            <person name="Winton L.W."/>
            <person name="Adams G.A."/>
        </authorList>
    </citation>
    <scope>NUCLEOTIDE SEQUENCE [LARGE SCALE GENOMIC DNA]</scope>
    <source>
        <strain evidence="6 7">CPC 39397</strain>
    </source>
</reference>
<keyword evidence="2" id="KW-0227">DNA damage</keyword>
<dbReference type="EMBL" id="JBFMKM010000004">
    <property type="protein sequence ID" value="KAL1306519.1"/>
    <property type="molecule type" value="Genomic_DNA"/>
</dbReference>
<feature type="compositionally biased region" description="Low complexity" evidence="4">
    <location>
        <begin position="131"/>
        <end position="141"/>
    </location>
</feature>
<evidence type="ECO:0000256" key="2">
    <source>
        <dbReference type="ARBA" id="ARBA00022763"/>
    </source>
</evidence>
<evidence type="ECO:0000313" key="7">
    <source>
        <dbReference type="Proteomes" id="UP001562354"/>
    </source>
</evidence>
<evidence type="ECO:0000256" key="3">
    <source>
        <dbReference type="ARBA" id="ARBA00023242"/>
    </source>
</evidence>
<feature type="compositionally biased region" description="Polar residues" evidence="4">
    <location>
        <begin position="360"/>
        <end position="369"/>
    </location>
</feature>
<name>A0ABR3PK57_9PEZI</name>
<proteinExistence type="predicted"/>
<protein>
    <recommendedName>
        <fullName evidence="5">DNA endonuclease activator Ctp1 C-terminal domain-containing protein</fullName>
    </recommendedName>
</protein>
<feature type="compositionally biased region" description="Basic and acidic residues" evidence="4">
    <location>
        <begin position="413"/>
        <end position="424"/>
    </location>
</feature>
<feature type="compositionally biased region" description="Polar residues" evidence="4">
    <location>
        <begin position="297"/>
        <end position="311"/>
    </location>
</feature>
<evidence type="ECO:0000256" key="1">
    <source>
        <dbReference type="ARBA" id="ARBA00004123"/>
    </source>
</evidence>
<evidence type="ECO:0000259" key="5">
    <source>
        <dbReference type="Pfam" id="PF08573"/>
    </source>
</evidence>
<keyword evidence="7" id="KW-1185">Reference proteome</keyword>
<feature type="compositionally biased region" description="Polar residues" evidence="4">
    <location>
        <begin position="142"/>
        <end position="153"/>
    </location>
</feature>
<accession>A0ABR3PK57</accession>
<dbReference type="InterPro" id="IPR013882">
    <property type="entry name" value="Ctp1_C"/>
</dbReference>
<dbReference type="RefSeq" id="XP_069202791.1">
    <property type="nucleotide sequence ID" value="XM_069344960.1"/>
</dbReference>
<evidence type="ECO:0000313" key="6">
    <source>
        <dbReference type="EMBL" id="KAL1306519.1"/>
    </source>
</evidence>
<feature type="region of interest" description="Disordered" evidence="4">
    <location>
        <begin position="249"/>
        <end position="424"/>
    </location>
</feature>
<dbReference type="Proteomes" id="UP001562354">
    <property type="component" value="Unassembled WGS sequence"/>
</dbReference>
<dbReference type="Pfam" id="PF08573">
    <property type="entry name" value="SAE2"/>
    <property type="match status" value="1"/>
</dbReference>
<comment type="subcellular location">
    <subcellularLocation>
        <location evidence="1">Nucleus</location>
    </subcellularLocation>
</comment>
<feature type="compositionally biased region" description="Basic and acidic residues" evidence="4">
    <location>
        <begin position="320"/>
        <end position="331"/>
    </location>
</feature>
<comment type="caution">
    <text evidence="6">The sequence shown here is derived from an EMBL/GenBank/DDBJ whole genome shotgun (WGS) entry which is preliminary data.</text>
</comment>
<feature type="region of interest" description="Disordered" evidence="4">
    <location>
        <begin position="578"/>
        <end position="606"/>
    </location>
</feature>
<feature type="compositionally biased region" description="Polar residues" evidence="4">
    <location>
        <begin position="391"/>
        <end position="412"/>
    </location>
</feature>
<feature type="region of interest" description="Disordered" evidence="4">
    <location>
        <begin position="90"/>
        <end position="208"/>
    </location>
</feature>
<feature type="compositionally biased region" description="Low complexity" evidence="4">
    <location>
        <begin position="193"/>
        <end position="207"/>
    </location>
</feature>
<feature type="region of interest" description="Disordered" evidence="4">
    <location>
        <begin position="1"/>
        <end position="24"/>
    </location>
</feature>